<gene>
    <name evidence="2" type="ORF">RZS28_08365</name>
</gene>
<evidence type="ECO:0000313" key="3">
    <source>
        <dbReference type="Proteomes" id="UP001626536"/>
    </source>
</evidence>
<dbReference type="RefSeq" id="WP_407340856.1">
    <property type="nucleotide sequence ID" value="NZ_CP136862.1"/>
</dbReference>
<keyword evidence="1" id="KW-0472">Membrane</keyword>
<accession>A0ABZ0HZD8</accession>
<dbReference type="EMBL" id="CP136862">
    <property type="protein sequence ID" value="WOJ91261.1"/>
    <property type="molecule type" value="Genomic_DNA"/>
</dbReference>
<feature type="transmembrane region" description="Helical" evidence="1">
    <location>
        <begin position="65"/>
        <end position="90"/>
    </location>
</feature>
<keyword evidence="1" id="KW-0812">Transmembrane</keyword>
<sequence length="95" mass="9076">MSAIIINLALQLVSGAAGGFVFARLTGFTLGRIGDAVSGAIGGAIGGQLLQSLIPALAGGGGFDIVSVLGNLAVGGVSGAILAVIAGLLVNPIEY</sequence>
<keyword evidence="1" id="KW-1133">Transmembrane helix</keyword>
<evidence type="ECO:0000256" key="1">
    <source>
        <dbReference type="SAM" id="Phobius"/>
    </source>
</evidence>
<organism evidence="2 3">
    <name type="scientific">Methylocapsa polymorpha</name>
    <dbReference type="NCBI Taxonomy" id="3080828"/>
    <lineage>
        <taxon>Bacteria</taxon>
        <taxon>Pseudomonadati</taxon>
        <taxon>Pseudomonadota</taxon>
        <taxon>Alphaproteobacteria</taxon>
        <taxon>Hyphomicrobiales</taxon>
        <taxon>Beijerinckiaceae</taxon>
        <taxon>Methylocapsa</taxon>
    </lineage>
</organism>
<keyword evidence="3" id="KW-1185">Reference proteome</keyword>
<evidence type="ECO:0008006" key="4">
    <source>
        <dbReference type="Google" id="ProtNLM"/>
    </source>
</evidence>
<proteinExistence type="predicted"/>
<name>A0ABZ0HZD8_9HYPH</name>
<reference evidence="2 3" key="1">
    <citation type="submission" date="2023-10" db="EMBL/GenBank/DDBJ databases">
        <title>Novel methanotroph of the genus Methylocapsa from a subarctic wetland.</title>
        <authorList>
            <person name="Belova S.E."/>
            <person name="Oshkin I.Y."/>
            <person name="Miroshnikov K."/>
            <person name="Dedysh S.N."/>
        </authorList>
    </citation>
    <scope>NUCLEOTIDE SEQUENCE [LARGE SCALE GENOMIC DNA]</scope>
    <source>
        <strain evidence="2 3">RX1</strain>
    </source>
</reference>
<protein>
    <recommendedName>
        <fullName evidence="4">Transglycosylase associated protein</fullName>
    </recommendedName>
</protein>
<evidence type="ECO:0000313" key="2">
    <source>
        <dbReference type="EMBL" id="WOJ91261.1"/>
    </source>
</evidence>
<dbReference type="Proteomes" id="UP001626536">
    <property type="component" value="Chromosome"/>
</dbReference>